<dbReference type="SMART" id="SM00517">
    <property type="entry name" value="PolyA"/>
    <property type="match status" value="1"/>
</dbReference>
<name>A0AAD3Y495_NEPGR</name>
<dbReference type="SUPFAM" id="SSF63570">
    <property type="entry name" value="PABC (PABP) domain"/>
    <property type="match status" value="1"/>
</dbReference>
<organism evidence="4 5">
    <name type="scientific">Nepenthes gracilis</name>
    <name type="common">Slender pitcher plant</name>
    <dbReference type="NCBI Taxonomy" id="150966"/>
    <lineage>
        <taxon>Eukaryota</taxon>
        <taxon>Viridiplantae</taxon>
        <taxon>Streptophyta</taxon>
        <taxon>Embryophyta</taxon>
        <taxon>Tracheophyta</taxon>
        <taxon>Spermatophyta</taxon>
        <taxon>Magnoliopsida</taxon>
        <taxon>eudicotyledons</taxon>
        <taxon>Gunneridae</taxon>
        <taxon>Pentapetalae</taxon>
        <taxon>Caryophyllales</taxon>
        <taxon>Nepenthaceae</taxon>
        <taxon>Nepenthes</taxon>
    </lineage>
</organism>
<dbReference type="AlphaFoldDB" id="A0AAD3Y495"/>
<protein>
    <recommendedName>
        <fullName evidence="3">PABC domain-containing protein</fullName>
    </recommendedName>
</protein>
<evidence type="ECO:0000259" key="3">
    <source>
        <dbReference type="PROSITE" id="PS51309"/>
    </source>
</evidence>
<evidence type="ECO:0000313" key="4">
    <source>
        <dbReference type="EMBL" id="GMH26311.1"/>
    </source>
</evidence>
<dbReference type="Gene3D" id="1.10.1900.10">
    <property type="entry name" value="c-terminal domain of poly(a) binding protein"/>
    <property type="match status" value="1"/>
</dbReference>
<dbReference type="PROSITE" id="PS51309">
    <property type="entry name" value="PABC"/>
    <property type="match status" value="1"/>
</dbReference>
<dbReference type="PANTHER" id="PTHR46276">
    <property type="entry name" value="E3 UBIQUITIN-PROTEIN LIGASE UBR5"/>
    <property type="match status" value="1"/>
</dbReference>
<evidence type="ECO:0000256" key="1">
    <source>
        <dbReference type="ARBA" id="ARBA00008557"/>
    </source>
</evidence>
<keyword evidence="5" id="KW-1185">Reference proteome</keyword>
<proteinExistence type="inferred from homology"/>
<reference evidence="4" key="1">
    <citation type="submission" date="2023-05" db="EMBL/GenBank/DDBJ databases">
        <title>Nepenthes gracilis genome sequencing.</title>
        <authorList>
            <person name="Fukushima K."/>
        </authorList>
    </citation>
    <scope>NUCLEOTIDE SEQUENCE</scope>
    <source>
        <strain evidence="4">SING2019-196</strain>
    </source>
</reference>
<dbReference type="GO" id="GO:0003723">
    <property type="term" value="F:RNA binding"/>
    <property type="evidence" value="ECO:0007669"/>
    <property type="project" value="InterPro"/>
</dbReference>
<evidence type="ECO:0000256" key="2">
    <source>
        <dbReference type="SAM" id="MobiDB-lite"/>
    </source>
</evidence>
<dbReference type="Pfam" id="PF00658">
    <property type="entry name" value="MLLE"/>
    <property type="match status" value="1"/>
</dbReference>
<dbReference type="PANTHER" id="PTHR46276:SF1">
    <property type="entry name" value="E3 UBIQUITIN-PROTEIN LIGASE UBR5"/>
    <property type="match status" value="1"/>
</dbReference>
<dbReference type="Proteomes" id="UP001279734">
    <property type="component" value="Unassembled WGS sequence"/>
</dbReference>
<dbReference type="GO" id="GO:0005634">
    <property type="term" value="C:nucleus"/>
    <property type="evidence" value="ECO:0007669"/>
    <property type="project" value="TreeGrafter"/>
</dbReference>
<comment type="caution">
    <text evidence="4">The sequence shown here is derived from an EMBL/GenBank/DDBJ whole genome shotgun (WGS) entry which is preliminary data.</text>
</comment>
<comment type="similarity">
    <text evidence="1">Belongs to the polyadenylate-binding protein type-1 family.</text>
</comment>
<sequence length="202" mass="21648">MGPQWLAHAIRPVGWGPGGLAPATRTAAFQPPPVPLIPTDARQNRQNGWGMMNGHALPQNGGTNRSVAASRESTHRQRGGRVKYVANGNKASGVSSSSSSSDGNRSPDLSRVLAAAIPQQQKQILGERLYTHVHKHRPDLVAKITGMLLEMDNSELLLLLESPEQLAAKVEEAVQVLKLSKTRIPNQDGIHPSYVAAGVAVR</sequence>
<evidence type="ECO:0000313" key="5">
    <source>
        <dbReference type="Proteomes" id="UP001279734"/>
    </source>
</evidence>
<feature type="domain" description="PABC" evidence="3">
    <location>
        <begin position="105"/>
        <end position="182"/>
    </location>
</feature>
<dbReference type="EMBL" id="BSYO01000031">
    <property type="protein sequence ID" value="GMH26311.1"/>
    <property type="molecule type" value="Genomic_DNA"/>
</dbReference>
<dbReference type="GO" id="GO:0000209">
    <property type="term" value="P:protein polyubiquitination"/>
    <property type="evidence" value="ECO:0007669"/>
    <property type="project" value="TreeGrafter"/>
</dbReference>
<gene>
    <name evidence="4" type="ORF">Nepgr_028154</name>
</gene>
<dbReference type="GO" id="GO:0034450">
    <property type="term" value="F:ubiquitin-ubiquitin ligase activity"/>
    <property type="evidence" value="ECO:0007669"/>
    <property type="project" value="TreeGrafter"/>
</dbReference>
<accession>A0AAD3Y495</accession>
<feature type="region of interest" description="Disordered" evidence="2">
    <location>
        <begin position="40"/>
        <end position="108"/>
    </location>
</feature>
<dbReference type="InterPro" id="IPR002004">
    <property type="entry name" value="PABP_HYD_C"/>
</dbReference>
<dbReference type="GO" id="GO:0005737">
    <property type="term" value="C:cytoplasm"/>
    <property type="evidence" value="ECO:0007669"/>
    <property type="project" value="TreeGrafter"/>
</dbReference>
<dbReference type="GO" id="GO:0090263">
    <property type="term" value="P:positive regulation of canonical Wnt signaling pathway"/>
    <property type="evidence" value="ECO:0007669"/>
    <property type="project" value="TreeGrafter"/>
</dbReference>
<dbReference type="InterPro" id="IPR036053">
    <property type="entry name" value="PABP-dom"/>
</dbReference>
<dbReference type="FunFam" id="1.10.1900.10:FF:000004">
    <property type="entry name" value="Polyadenylate-binding protein"/>
    <property type="match status" value="1"/>
</dbReference>